<dbReference type="AlphaFoldDB" id="A0A1R4HC19"/>
<evidence type="ECO:0000313" key="2">
    <source>
        <dbReference type="Proteomes" id="UP000195442"/>
    </source>
</evidence>
<evidence type="ECO:0000313" key="1">
    <source>
        <dbReference type="EMBL" id="SJM93804.1"/>
    </source>
</evidence>
<dbReference type="EMBL" id="FUKJ01000293">
    <property type="protein sequence ID" value="SJM93804.1"/>
    <property type="molecule type" value="Genomic_DNA"/>
</dbReference>
<keyword evidence="2" id="KW-1185">Reference proteome</keyword>
<protein>
    <submittedName>
        <fullName evidence="1">Uncharacterized protein</fullName>
    </submittedName>
</protein>
<organism evidence="1 2">
    <name type="scientific">Crenothrix polyspora</name>
    <dbReference type="NCBI Taxonomy" id="360316"/>
    <lineage>
        <taxon>Bacteria</taxon>
        <taxon>Pseudomonadati</taxon>
        <taxon>Pseudomonadota</taxon>
        <taxon>Gammaproteobacteria</taxon>
        <taxon>Methylococcales</taxon>
        <taxon>Crenotrichaceae</taxon>
        <taxon>Crenothrix</taxon>
    </lineage>
</organism>
<proteinExistence type="predicted"/>
<sequence length="58" mass="6144">MLQGKQGSSAITGAYFVTSNTSDYGKVNAPLIYDELNGINATLIDNLPWALAIVEGRA</sequence>
<reference evidence="2" key="1">
    <citation type="submission" date="2017-02" db="EMBL/GenBank/DDBJ databases">
        <authorList>
            <person name="Daims H."/>
        </authorList>
    </citation>
    <scope>NUCLEOTIDE SEQUENCE [LARGE SCALE GENOMIC DNA]</scope>
</reference>
<accession>A0A1R4HC19</accession>
<name>A0A1R4HC19_9GAMM</name>
<gene>
    <name evidence="1" type="ORF">CRENPOLYSF2_3620005</name>
</gene>
<dbReference type="Proteomes" id="UP000195442">
    <property type="component" value="Unassembled WGS sequence"/>
</dbReference>